<dbReference type="OrthoDB" id="26525at2759"/>
<dbReference type="FunFam" id="1.10.238.10:FF:000001">
    <property type="entry name" value="Calmodulin 1"/>
    <property type="match status" value="1"/>
</dbReference>
<keyword evidence="1" id="KW-0677">Repeat</keyword>
<feature type="transmembrane region" description="Helical" evidence="2">
    <location>
        <begin position="6"/>
        <end position="26"/>
    </location>
</feature>
<protein>
    <recommendedName>
        <fullName evidence="3">EF-hand domain-containing protein</fullName>
    </recommendedName>
</protein>
<keyword evidence="2" id="KW-0812">Transmembrane</keyword>
<evidence type="ECO:0000259" key="3">
    <source>
        <dbReference type="PROSITE" id="PS50222"/>
    </source>
</evidence>
<name>A0A8S4Q8A4_OWEFU</name>
<dbReference type="PANTHER" id="PTHR23048:SF0">
    <property type="entry name" value="CALMODULIN LIKE 3"/>
    <property type="match status" value="1"/>
</dbReference>
<dbReference type="GO" id="GO:0005509">
    <property type="term" value="F:calcium ion binding"/>
    <property type="evidence" value="ECO:0007669"/>
    <property type="project" value="InterPro"/>
</dbReference>
<gene>
    <name evidence="4" type="ORF">OFUS_LOCUS26703</name>
</gene>
<dbReference type="InterPro" id="IPR002048">
    <property type="entry name" value="EF_hand_dom"/>
</dbReference>
<proteinExistence type="predicted"/>
<reference evidence="4" key="1">
    <citation type="submission" date="2022-03" db="EMBL/GenBank/DDBJ databases">
        <authorList>
            <person name="Martin C."/>
        </authorList>
    </citation>
    <scope>NUCLEOTIDE SEQUENCE</scope>
</reference>
<dbReference type="AlphaFoldDB" id="A0A8S4Q8A4"/>
<dbReference type="Proteomes" id="UP000749559">
    <property type="component" value="Unassembled WGS sequence"/>
</dbReference>
<evidence type="ECO:0000313" key="5">
    <source>
        <dbReference type="Proteomes" id="UP000749559"/>
    </source>
</evidence>
<dbReference type="PROSITE" id="PS50222">
    <property type="entry name" value="EF_HAND_2"/>
    <property type="match status" value="1"/>
</dbReference>
<dbReference type="Gene3D" id="1.10.238.10">
    <property type="entry name" value="EF-hand"/>
    <property type="match status" value="1"/>
</dbReference>
<organism evidence="4 5">
    <name type="scientific">Owenia fusiformis</name>
    <name type="common">Polychaete worm</name>
    <dbReference type="NCBI Taxonomy" id="6347"/>
    <lineage>
        <taxon>Eukaryota</taxon>
        <taxon>Metazoa</taxon>
        <taxon>Spiralia</taxon>
        <taxon>Lophotrochozoa</taxon>
        <taxon>Annelida</taxon>
        <taxon>Polychaeta</taxon>
        <taxon>Sedentaria</taxon>
        <taxon>Canalipalpata</taxon>
        <taxon>Sabellida</taxon>
        <taxon>Oweniida</taxon>
        <taxon>Oweniidae</taxon>
        <taxon>Owenia</taxon>
    </lineage>
</organism>
<dbReference type="GO" id="GO:0016460">
    <property type="term" value="C:myosin II complex"/>
    <property type="evidence" value="ECO:0007669"/>
    <property type="project" value="TreeGrafter"/>
</dbReference>
<evidence type="ECO:0000256" key="1">
    <source>
        <dbReference type="ARBA" id="ARBA00022737"/>
    </source>
</evidence>
<feature type="domain" description="EF-hand" evidence="3">
    <location>
        <begin position="41"/>
        <end position="76"/>
    </location>
</feature>
<keyword evidence="5" id="KW-1185">Reference proteome</keyword>
<dbReference type="CDD" id="cd00051">
    <property type="entry name" value="EFh"/>
    <property type="match status" value="1"/>
</dbReference>
<dbReference type="SMART" id="SM00054">
    <property type="entry name" value="EFh"/>
    <property type="match status" value="2"/>
</dbReference>
<keyword evidence="2" id="KW-1133">Transmembrane helix</keyword>
<dbReference type="PANTHER" id="PTHR23048">
    <property type="entry name" value="MYOSIN LIGHT CHAIN 1, 3"/>
    <property type="match status" value="1"/>
</dbReference>
<evidence type="ECO:0000313" key="4">
    <source>
        <dbReference type="EMBL" id="CAH1803081.1"/>
    </source>
</evidence>
<dbReference type="Pfam" id="PF13499">
    <property type="entry name" value="EF-hand_7"/>
    <property type="match status" value="1"/>
</dbReference>
<comment type="caution">
    <text evidence="4">The sequence shown here is derived from an EMBL/GenBank/DDBJ whole genome shotgun (WGS) entry which is preliminary data.</text>
</comment>
<dbReference type="InterPro" id="IPR011992">
    <property type="entry name" value="EF-hand-dom_pair"/>
</dbReference>
<dbReference type="SUPFAM" id="SSF47473">
    <property type="entry name" value="EF-hand"/>
    <property type="match status" value="1"/>
</dbReference>
<accession>A0A8S4Q8A4</accession>
<dbReference type="EMBL" id="CAIIXF020000246">
    <property type="protein sequence ID" value="CAH1803081.1"/>
    <property type="molecule type" value="Genomic_DNA"/>
</dbReference>
<keyword evidence="2" id="KW-0472">Membrane</keyword>
<evidence type="ECO:0000256" key="2">
    <source>
        <dbReference type="SAM" id="Phobius"/>
    </source>
</evidence>
<sequence>MHTHVFSCFSSYIFLCSFLGSGYISVDEFLHLYRRKLQADEDERELREAFRVLDKRNCGQINTEDLRWILKSLGDDLTPEEIEDMINDTDTDGSGTVDFEGTFESPELYSSFVVVHRPNKGAHFKNILVQSRHGG</sequence>
<dbReference type="InterPro" id="IPR050230">
    <property type="entry name" value="CALM/Myosin/TropC-like"/>
</dbReference>